<feature type="domain" description="Aldehyde dehydrogenase" evidence="7">
    <location>
        <begin position="31"/>
        <end position="162"/>
    </location>
</feature>
<dbReference type="InterPro" id="IPR015590">
    <property type="entry name" value="Aldehyde_DH_dom"/>
</dbReference>
<gene>
    <name evidence="8" type="ORF">TESG_01373</name>
</gene>
<dbReference type="PANTHER" id="PTHR11699">
    <property type="entry name" value="ALDEHYDE DEHYDROGENASE-RELATED"/>
    <property type="match status" value="1"/>
</dbReference>
<feature type="domain" description="Aldehyde dehydrogenase" evidence="7">
    <location>
        <begin position="169"/>
        <end position="443"/>
    </location>
</feature>
<dbReference type="InterPro" id="IPR016161">
    <property type="entry name" value="Ald_DH/histidinol_DH"/>
</dbReference>
<dbReference type="Proteomes" id="UP000009172">
    <property type="component" value="Unassembled WGS sequence"/>
</dbReference>
<evidence type="ECO:0000313" key="8">
    <source>
        <dbReference type="EMBL" id="EGD93841.1"/>
    </source>
</evidence>
<keyword evidence="9" id="KW-1185">Reference proteome</keyword>
<dbReference type="InterPro" id="IPR016163">
    <property type="entry name" value="Ald_DH_C"/>
</dbReference>
<evidence type="ECO:0000256" key="3">
    <source>
        <dbReference type="ARBA" id="ARBA00024226"/>
    </source>
</evidence>
<sequence>MGSAEYPRMDFREFYNTIDGKRTTAAVTRRGINPANKKPLAEVPVCTQSDLDIAVSAARTTFNKWSKTTFEERRAALHCYADGLNHYKDEFADLLVTEQGEPLAQAQTEAGAAVAFLRGISSLSMNEEVLEDTDKHKIISRYTPLGVACGIVPWNYPLLLACELGMQYFPPGVLQVLSGGDDLGPMMTAHPGIDKISFTGSIATGKKVMESCSKTLKRVTLELGGNDAAVVCEDVDLEEVIPKIATACFYCSSQICMMIKRLYVHEKIYNQFRDALVKHTAALKVGEGHDPDSFIGPIQNNMQYESVKSFIEAIKAEGVRPVLGGEVEESEGYYIKPTIIDNPPDTSLAVTEEPFGPVLPLLKWSDEDEVIARANDSNMGLGASVWSKDLVRAERILRRFDSGVAWINCHFDALPHIPFGGHKYSGIGTEFGVEGLKQYCNHQALWLSKE</sequence>
<protein>
    <recommendedName>
        <fullName evidence="3">aldehyde dehydrogenase (NAD(+))</fullName>
        <ecNumber evidence="3">1.2.1.3</ecNumber>
    </recommendedName>
</protein>
<dbReference type="GO" id="GO:0004029">
    <property type="term" value="F:aldehyde dehydrogenase (NAD+) activity"/>
    <property type="evidence" value="ECO:0007669"/>
    <property type="project" value="UniProtKB-EC"/>
</dbReference>
<proteinExistence type="inferred from homology"/>
<dbReference type="AlphaFoldDB" id="F2RRD2"/>
<evidence type="ECO:0000256" key="4">
    <source>
        <dbReference type="ARBA" id="ARBA00049194"/>
    </source>
</evidence>
<evidence type="ECO:0000256" key="1">
    <source>
        <dbReference type="ARBA" id="ARBA00009986"/>
    </source>
</evidence>
<feature type="active site" evidence="5">
    <location>
        <position position="222"/>
    </location>
</feature>
<dbReference type="PROSITE" id="PS00687">
    <property type="entry name" value="ALDEHYDE_DEHYDR_GLU"/>
    <property type="match status" value="1"/>
</dbReference>
<dbReference type="OrthoDB" id="310895at2759"/>
<organism evidence="8 9">
    <name type="scientific">Trichophyton tonsurans (strain CBS 112818)</name>
    <name type="common">Scalp ringworm fungus</name>
    <dbReference type="NCBI Taxonomy" id="647933"/>
    <lineage>
        <taxon>Eukaryota</taxon>
        <taxon>Fungi</taxon>
        <taxon>Dikarya</taxon>
        <taxon>Ascomycota</taxon>
        <taxon>Pezizomycotina</taxon>
        <taxon>Eurotiomycetes</taxon>
        <taxon>Eurotiomycetidae</taxon>
        <taxon>Onygenales</taxon>
        <taxon>Arthrodermataceae</taxon>
        <taxon>Trichophyton</taxon>
    </lineage>
</organism>
<evidence type="ECO:0000256" key="5">
    <source>
        <dbReference type="PROSITE-ProRule" id="PRU10007"/>
    </source>
</evidence>
<dbReference type="SUPFAM" id="SSF53720">
    <property type="entry name" value="ALDH-like"/>
    <property type="match status" value="1"/>
</dbReference>
<dbReference type="HOGENOM" id="CLU_005391_0_0_1"/>
<keyword evidence="2 6" id="KW-0560">Oxidoreductase</keyword>
<evidence type="ECO:0000256" key="6">
    <source>
        <dbReference type="RuleBase" id="RU003345"/>
    </source>
</evidence>
<dbReference type="InterPro" id="IPR016162">
    <property type="entry name" value="Ald_DH_N"/>
</dbReference>
<dbReference type="Pfam" id="PF00171">
    <property type="entry name" value="Aldedh"/>
    <property type="match status" value="2"/>
</dbReference>
<reference evidence="9" key="1">
    <citation type="journal article" date="2012" name="MBio">
        <title>Comparative genome analysis of Trichophyton rubrum and related dermatophytes reveals candidate genes involved in infection.</title>
        <authorList>
            <person name="Martinez D.A."/>
            <person name="Oliver B.G."/>
            <person name="Graeser Y."/>
            <person name="Goldberg J.M."/>
            <person name="Li W."/>
            <person name="Martinez-Rossi N.M."/>
            <person name="Monod M."/>
            <person name="Shelest E."/>
            <person name="Barton R.C."/>
            <person name="Birch E."/>
            <person name="Brakhage A.A."/>
            <person name="Chen Z."/>
            <person name="Gurr S.J."/>
            <person name="Heiman D."/>
            <person name="Heitman J."/>
            <person name="Kosti I."/>
            <person name="Rossi A."/>
            <person name="Saif S."/>
            <person name="Samalova M."/>
            <person name="Saunders C.W."/>
            <person name="Shea T."/>
            <person name="Summerbell R.C."/>
            <person name="Xu J."/>
            <person name="Young S."/>
            <person name="Zeng Q."/>
            <person name="Birren B.W."/>
            <person name="Cuomo C.A."/>
            <person name="White T.C."/>
        </authorList>
    </citation>
    <scope>NUCLEOTIDE SEQUENCE [LARGE SCALE GENOMIC DNA]</scope>
    <source>
        <strain evidence="9">CBS 112818</strain>
    </source>
</reference>
<dbReference type="FunFam" id="3.40.309.10:FF:000009">
    <property type="entry name" value="Aldehyde dehydrogenase A"/>
    <property type="match status" value="1"/>
</dbReference>
<dbReference type="EC" id="1.2.1.3" evidence="3"/>
<accession>F2RRD2</accession>
<comment type="catalytic activity">
    <reaction evidence="4">
        <text>an aldehyde + NAD(+) + H2O = a carboxylate + NADH + 2 H(+)</text>
        <dbReference type="Rhea" id="RHEA:16185"/>
        <dbReference type="ChEBI" id="CHEBI:15377"/>
        <dbReference type="ChEBI" id="CHEBI:15378"/>
        <dbReference type="ChEBI" id="CHEBI:17478"/>
        <dbReference type="ChEBI" id="CHEBI:29067"/>
        <dbReference type="ChEBI" id="CHEBI:57540"/>
        <dbReference type="ChEBI" id="CHEBI:57945"/>
        <dbReference type="EC" id="1.2.1.3"/>
    </reaction>
</comment>
<dbReference type="Gene3D" id="3.40.605.10">
    <property type="entry name" value="Aldehyde Dehydrogenase, Chain A, domain 1"/>
    <property type="match status" value="2"/>
</dbReference>
<dbReference type="CDD" id="cd07106">
    <property type="entry name" value="ALDH_AldA-AAD23400"/>
    <property type="match status" value="1"/>
</dbReference>
<dbReference type="InterPro" id="IPR044086">
    <property type="entry name" value="LUC3-like"/>
</dbReference>
<evidence type="ECO:0000259" key="7">
    <source>
        <dbReference type="Pfam" id="PF00171"/>
    </source>
</evidence>
<comment type="similarity">
    <text evidence="1 6">Belongs to the aldehyde dehydrogenase family.</text>
</comment>
<evidence type="ECO:0000256" key="2">
    <source>
        <dbReference type="ARBA" id="ARBA00023002"/>
    </source>
</evidence>
<evidence type="ECO:0000313" key="9">
    <source>
        <dbReference type="Proteomes" id="UP000009172"/>
    </source>
</evidence>
<name>F2RRD2_TRIT1</name>
<dbReference type="InterPro" id="IPR029510">
    <property type="entry name" value="Ald_DH_CS_GLU"/>
</dbReference>
<dbReference type="EMBL" id="GG698481">
    <property type="protein sequence ID" value="EGD93841.1"/>
    <property type="molecule type" value="Genomic_DNA"/>
</dbReference>
<dbReference type="Gene3D" id="3.40.309.10">
    <property type="entry name" value="Aldehyde Dehydrogenase, Chain A, domain 2"/>
    <property type="match status" value="1"/>
</dbReference>